<keyword evidence="3" id="KW-1003">Cell membrane</keyword>
<dbReference type="AlphaFoldDB" id="A0A1Q8SQ64"/>
<name>A0A1Q8SQ64_9GAMM</name>
<feature type="transmembrane region" description="Helical" evidence="7">
    <location>
        <begin position="179"/>
        <end position="200"/>
    </location>
</feature>
<dbReference type="PANTHER" id="PTHR30353:SF15">
    <property type="entry name" value="INNER MEMBRANE PROTEIN YABI"/>
    <property type="match status" value="1"/>
</dbReference>
<dbReference type="Proteomes" id="UP000186878">
    <property type="component" value="Unassembled WGS sequence"/>
</dbReference>
<dbReference type="GO" id="GO:0005886">
    <property type="term" value="C:plasma membrane"/>
    <property type="evidence" value="ECO:0007669"/>
    <property type="project" value="UniProtKB-SubCell"/>
</dbReference>
<dbReference type="Pfam" id="PF09335">
    <property type="entry name" value="VTT_dom"/>
    <property type="match status" value="1"/>
</dbReference>
<feature type="transmembrane region" description="Helical" evidence="7">
    <location>
        <begin position="295"/>
        <end position="313"/>
    </location>
</feature>
<feature type="transmembrane region" description="Helical" evidence="7">
    <location>
        <begin position="16"/>
        <end position="49"/>
    </location>
</feature>
<dbReference type="SMART" id="SM00014">
    <property type="entry name" value="acidPPc"/>
    <property type="match status" value="1"/>
</dbReference>
<dbReference type="CDD" id="cd03392">
    <property type="entry name" value="PAP2_like_2"/>
    <property type="match status" value="1"/>
</dbReference>
<accession>A0A1Q8SQ64</accession>
<dbReference type="InterPro" id="IPR032816">
    <property type="entry name" value="VTT_dom"/>
</dbReference>
<reference evidence="9 10" key="1">
    <citation type="submission" date="2016-12" db="EMBL/GenBank/DDBJ databases">
        <title>Draft genome sequences of strains Salinicola socius SMB35, Salinicola sp. MH3R3-1 and Chromohalobacter sp. SMB17 from the Verkhnekamsk potash mining region of Russia.</title>
        <authorList>
            <person name="Mavrodi D.V."/>
            <person name="Olsson B.E."/>
            <person name="Korsakova E.S."/>
            <person name="Pyankova A."/>
            <person name="Mavrodi O.V."/>
            <person name="Plotnikova E.G."/>
        </authorList>
    </citation>
    <scope>NUCLEOTIDE SEQUENCE [LARGE SCALE GENOMIC DNA]</scope>
    <source>
        <strain evidence="9 10">SMB35</strain>
    </source>
</reference>
<evidence type="ECO:0000256" key="3">
    <source>
        <dbReference type="ARBA" id="ARBA00022475"/>
    </source>
</evidence>
<dbReference type="Gene3D" id="1.20.144.10">
    <property type="entry name" value="Phosphatidic acid phosphatase type 2/haloperoxidase"/>
    <property type="match status" value="1"/>
</dbReference>
<evidence type="ECO:0000313" key="9">
    <source>
        <dbReference type="EMBL" id="OLO03588.1"/>
    </source>
</evidence>
<feature type="transmembrane region" description="Helical" evidence="7">
    <location>
        <begin position="416"/>
        <end position="434"/>
    </location>
</feature>
<feature type="transmembrane region" description="Helical" evidence="7">
    <location>
        <begin position="141"/>
        <end position="159"/>
    </location>
</feature>
<comment type="similarity">
    <text evidence="2">Belongs to the DedA family.</text>
</comment>
<evidence type="ECO:0000256" key="7">
    <source>
        <dbReference type="SAM" id="Phobius"/>
    </source>
</evidence>
<feature type="transmembrane region" description="Helical" evidence="7">
    <location>
        <begin position="55"/>
        <end position="78"/>
    </location>
</feature>
<evidence type="ECO:0000256" key="1">
    <source>
        <dbReference type="ARBA" id="ARBA00004651"/>
    </source>
</evidence>
<evidence type="ECO:0000256" key="4">
    <source>
        <dbReference type="ARBA" id="ARBA00022692"/>
    </source>
</evidence>
<dbReference type="OrthoDB" id="9780918at2"/>
<dbReference type="EMBL" id="MSDO01000020">
    <property type="protein sequence ID" value="OLO03588.1"/>
    <property type="molecule type" value="Genomic_DNA"/>
</dbReference>
<feature type="transmembrane region" description="Helical" evidence="7">
    <location>
        <begin position="320"/>
        <end position="338"/>
    </location>
</feature>
<feature type="transmembrane region" description="Helical" evidence="7">
    <location>
        <begin position="358"/>
        <end position="378"/>
    </location>
</feature>
<evidence type="ECO:0000256" key="2">
    <source>
        <dbReference type="ARBA" id="ARBA00010792"/>
    </source>
</evidence>
<organism evidence="9 10">
    <name type="scientific">Salinicola socius</name>
    <dbReference type="NCBI Taxonomy" id="404433"/>
    <lineage>
        <taxon>Bacteria</taxon>
        <taxon>Pseudomonadati</taxon>
        <taxon>Pseudomonadota</taxon>
        <taxon>Gammaproteobacteria</taxon>
        <taxon>Oceanospirillales</taxon>
        <taxon>Halomonadaceae</taxon>
        <taxon>Salinicola</taxon>
    </lineage>
</organism>
<dbReference type="Pfam" id="PF01569">
    <property type="entry name" value="PAP2"/>
    <property type="match status" value="1"/>
</dbReference>
<dbReference type="RefSeq" id="WP_075570688.1">
    <property type="nucleotide sequence ID" value="NZ_MSDO01000020.1"/>
</dbReference>
<dbReference type="InterPro" id="IPR000326">
    <property type="entry name" value="PAP2/HPO"/>
</dbReference>
<evidence type="ECO:0000256" key="5">
    <source>
        <dbReference type="ARBA" id="ARBA00022989"/>
    </source>
</evidence>
<proteinExistence type="inferred from homology"/>
<keyword evidence="6 7" id="KW-0472">Membrane</keyword>
<feature type="transmembrane region" description="Helical" evidence="7">
    <location>
        <begin position="390"/>
        <end position="410"/>
    </location>
</feature>
<sequence length="468" mass="51480">MNFTHWLYSLAPPPELLLVIIFAVALIESLAVIGVVVPGVVLLGAAASIAGHGDISLWLVLPAGILGAFAGDNLSFWLGRTQRSRIPRWWPLKQHPDWLSRGHEFFQRYGILSVVIGRFVGPVRPFIPMIAGMLSMPTKRFVVVNLVSALAWAPVYLLPGYLLGRSWEELMQLPAGAEHWLLTLSLSLLALGLLFSWIRYQLSSDGRVHRWLEARMTRSPALAKGWNTLCSPPPASEFPLASVSLLLTSLIALTGWTIWVLMHDGPLPMDSQIHSLARLLQRSWLVGTSETLAEIGDALGISVLMAPWLLWLLYAKRFAALLHIAGALVLIAVSNTIFKDLAGRARPDTPDYLTGSMSYPSAHTSTIVVVVGLTAAFAAQVMPQRYRGYAYWLGILVCAPMAISRLVIGVHWASDLIGGALLGLTVCALTRISYQHFQRPDRDMPPWIWLGVASLALETTRVLFFPPI</sequence>
<evidence type="ECO:0000259" key="8">
    <source>
        <dbReference type="SMART" id="SM00014"/>
    </source>
</evidence>
<keyword evidence="4 7" id="KW-0812">Transmembrane</keyword>
<dbReference type="InterPro" id="IPR032818">
    <property type="entry name" value="DedA-like"/>
</dbReference>
<dbReference type="STRING" id="404433.BTW07_13410"/>
<evidence type="ECO:0000313" key="10">
    <source>
        <dbReference type="Proteomes" id="UP000186878"/>
    </source>
</evidence>
<dbReference type="PANTHER" id="PTHR30353">
    <property type="entry name" value="INNER MEMBRANE PROTEIN DEDA-RELATED"/>
    <property type="match status" value="1"/>
</dbReference>
<dbReference type="SUPFAM" id="SSF48317">
    <property type="entry name" value="Acid phosphatase/Vanadium-dependent haloperoxidase"/>
    <property type="match status" value="1"/>
</dbReference>
<dbReference type="InterPro" id="IPR036938">
    <property type="entry name" value="PAP2/HPO_sf"/>
</dbReference>
<comment type="subcellular location">
    <subcellularLocation>
        <location evidence="1">Cell membrane</location>
        <topology evidence="1">Multi-pass membrane protein</topology>
    </subcellularLocation>
</comment>
<gene>
    <name evidence="9" type="ORF">BTW07_13410</name>
</gene>
<protein>
    <submittedName>
        <fullName evidence="9">PA-phosphatase</fullName>
    </submittedName>
</protein>
<comment type="caution">
    <text evidence="9">The sequence shown here is derived from an EMBL/GenBank/DDBJ whole genome shotgun (WGS) entry which is preliminary data.</text>
</comment>
<feature type="transmembrane region" description="Helical" evidence="7">
    <location>
        <begin position="240"/>
        <end position="262"/>
    </location>
</feature>
<keyword evidence="10" id="KW-1185">Reference proteome</keyword>
<feature type="domain" description="Phosphatidic acid phosphatase type 2/haloperoxidase" evidence="8">
    <location>
        <begin position="320"/>
        <end position="431"/>
    </location>
</feature>
<keyword evidence="5 7" id="KW-1133">Transmembrane helix</keyword>
<evidence type="ECO:0000256" key="6">
    <source>
        <dbReference type="ARBA" id="ARBA00023136"/>
    </source>
</evidence>